<feature type="compositionally biased region" description="Polar residues" evidence="10">
    <location>
        <begin position="323"/>
        <end position="339"/>
    </location>
</feature>
<feature type="region of interest" description="Disordered" evidence="10">
    <location>
        <begin position="358"/>
        <end position="394"/>
    </location>
</feature>
<keyword evidence="14" id="KW-1185">Reference proteome</keyword>
<evidence type="ECO:0000256" key="9">
    <source>
        <dbReference type="ARBA" id="ARBA00046145"/>
    </source>
</evidence>
<feature type="region of interest" description="Disordered" evidence="10">
    <location>
        <begin position="702"/>
        <end position="723"/>
    </location>
</feature>
<evidence type="ECO:0000313" key="14">
    <source>
        <dbReference type="Proteomes" id="UP001627154"/>
    </source>
</evidence>
<feature type="domain" description="IRS-type PTB" evidence="12">
    <location>
        <begin position="127"/>
        <end position="230"/>
    </location>
</feature>
<dbReference type="Pfam" id="PF02174">
    <property type="entry name" value="IRS"/>
    <property type="match status" value="1"/>
</dbReference>
<evidence type="ECO:0000256" key="6">
    <source>
        <dbReference type="ARBA" id="ARBA00022782"/>
    </source>
</evidence>
<evidence type="ECO:0000259" key="11">
    <source>
        <dbReference type="PROSITE" id="PS50003"/>
    </source>
</evidence>
<dbReference type="EMBL" id="JBJJXI010000089">
    <property type="protein sequence ID" value="KAL3394669.1"/>
    <property type="molecule type" value="Genomic_DNA"/>
</dbReference>
<dbReference type="PROSITE" id="PS50003">
    <property type="entry name" value="PH_DOMAIN"/>
    <property type="match status" value="1"/>
</dbReference>
<dbReference type="PANTHER" id="PTHR10614:SF13">
    <property type="entry name" value="INSULIN RECEPTOR SUBSTRATE 1"/>
    <property type="match status" value="1"/>
</dbReference>
<keyword evidence="3" id="KW-0597">Phosphoprotein</keyword>
<feature type="compositionally biased region" description="Low complexity" evidence="10">
    <location>
        <begin position="557"/>
        <end position="569"/>
    </location>
</feature>
<dbReference type="PROSITE" id="PS51064">
    <property type="entry name" value="IRS_PTB"/>
    <property type="match status" value="1"/>
</dbReference>
<dbReference type="SMART" id="SM00310">
    <property type="entry name" value="PTBI"/>
    <property type="match status" value="1"/>
</dbReference>
<keyword evidence="7" id="KW-0896">Oogenesis</keyword>
<dbReference type="InterPro" id="IPR039011">
    <property type="entry name" value="IRS"/>
</dbReference>
<evidence type="ECO:0000313" key="13">
    <source>
        <dbReference type="EMBL" id="KAL3394669.1"/>
    </source>
</evidence>
<protein>
    <recommendedName>
        <fullName evidence="2">Insulin receptor substrate 1</fullName>
    </recommendedName>
    <alternativeName>
        <fullName evidence="8">Protein chico</fullName>
    </alternativeName>
</protein>
<feature type="compositionally biased region" description="Low complexity" evidence="10">
    <location>
        <begin position="363"/>
        <end position="378"/>
    </location>
</feature>
<comment type="subunit">
    <text evidence="1">Bindings to phosphatidylinositol 3-kinase and SHP2.</text>
</comment>
<gene>
    <name evidence="13" type="ORF">TKK_011131</name>
</gene>
<dbReference type="InterPro" id="IPR001849">
    <property type="entry name" value="PH_domain"/>
</dbReference>
<feature type="compositionally biased region" description="Polar residues" evidence="10">
    <location>
        <begin position="379"/>
        <end position="388"/>
    </location>
</feature>
<dbReference type="CDD" id="cd01257">
    <property type="entry name" value="PH_IRS"/>
    <property type="match status" value="1"/>
</dbReference>
<dbReference type="Pfam" id="PF00169">
    <property type="entry name" value="PH"/>
    <property type="match status" value="1"/>
</dbReference>
<evidence type="ECO:0000256" key="10">
    <source>
        <dbReference type="SAM" id="MobiDB-lite"/>
    </source>
</evidence>
<feature type="compositionally biased region" description="Polar residues" evidence="10">
    <location>
        <begin position="817"/>
        <end position="838"/>
    </location>
</feature>
<reference evidence="13 14" key="1">
    <citation type="journal article" date="2024" name="bioRxiv">
        <title>A reference genome for Trichogramma kaykai: A tiny desert-dwelling parasitoid wasp with competing sex-ratio distorters.</title>
        <authorList>
            <person name="Culotta J."/>
            <person name="Lindsey A.R."/>
        </authorList>
    </citation>
    <scope>NUCLEOTIDE SEQUENCE [LARGE SCALE GENOMIC DNA]</scope>
    <source>
        <strain evidence="13 14">KSX58</strain>
    </source>
</reference>
<evidence type="ECO:0000256" key="4">
    <source>
        <dbReference type="ARBA" id="ARBA00022604"/>
    </source>
</evidence>
<dbReference type="InterPro" id="IPR002404">
    <property type="entry name" value="IRS_PTB"/>
</dbReference>
<dbReference type="AlphaFoldDB" id="A0ABD2WPL6"/>
<dbReference type="Gene3D" id="2.30.29.30">
    <property type="entry name" value="Pleckstrin-homology domain (PH domain)/Phosphotyrosine-binding domain (PTB)"/>
    <property type="match status" value="2"/>
</dbReference>
<feature type="region of interest" description="Disordered" evidence="10">
    <location>
        <begin position="585"/>
        <end position="616"/>
    </location>
</feature>
<accession>A0ABD2WPL6</accession>
<dbReference type="PRINTS" id="PR00628">
    <property type="entry name" value="INSULINRSI"/>
</dbReference>
<dbReference type="SUPFAM" id="SSF50729">
    <property type="entry name" value="PH domain-like"/>
    <property type="match status" value="2"/>
</dbReference>
<sequence length="1201" mass="130631">MFSTSPMCQSSGDIVLEGHLKKLKTLKKKYFVLRNESVGHPACLEYYDSKKKFETKCPPKRSITVKSCFNINKRWDTKHKFVIALYTKDDCFCLVLESQKELDLWLYQLLRIQNGNVVDGEPPKPIFAHVWTVHLQNKGLGDKLGGAGHFRLCLTKEAVILNQVKEENTLEFPLKQIRRCGCMGKVFYLEVGRSAVTGGGEIWMETEDFNICKDMHSTVSAMMYEQIESEEGPKQRMRSSSANEASKPISVLQRRHTTQKLQNSSPVEEKKEYKDQVEIVQDQIITAFASSECSPSQTTSSPNTYMGEPVARDRCDSLPSRAHGTTSGEGQSADSTANKSGNFITTVIAGHERSNSTISTLVGSSSGAGSSTATTTASRPLSTHTKLMSGSPPVVGSLPLSTVSAACSTDSTGSSLSMDEASCEQAMDVVGAHHPSKYGHSLTPDEPAILEEMGDDYVPWSQASSQQHKYSSSFKSCSPSQQSSYVEMFSPSGSSPGQSVYMPMSPATGGHSHSRTSSLVDDSHEGYVPMAPLGDTSYVDMDPIGAHHRANGHFSDDGSSGSVTSGTPSTDLRFAEYHLEKVPSFLSPIDDTQEESRPTRAYSVGSRPEPANRHRKNRFEIAQQESMRVRAFSVGSRARKPEIARLNVVTAPLMPGIENTQNITSKSNSAPLLSNSWGHSAVYPASADRMEDLMEMDFSRPKGGPMHPPTLSSSFSQSHSQAYPTATSAGSYIDMSPGQPPKSITASYVSMNGASKMNRTNNNNMSISKNNNVNNNNNFATANHNQNQSHSMGVVTNHKPLITQASTVLKPVKESESPNMQMESAPENWSQSKPSPDQISSFSQYDYMDMNGPPGGMRTAPVDLPQPRRAPDGYVEMNFKGKSDKDQDYMNMSANKNKHNQNQYGNRKKKCSLPIAIKSAGKSMSTANFHLPLSNNSPIETMSTLTPVSTPEITPTSSSAVMSPLIPNSSLIPEDKLENVTKQRNTSNATSDTVVVIPSSQSRKISAPSPLPGVDGCPISKKMHDDFCTTTTSFTRPIVVTRKLEYQATLPTCSTSNKPVSPVAKEPLRTTANQSITSKELTTFTLNPITKRLSDLTVSKPHLVTASMTPTASGFKPVQPVKPTSPKIVEDSSKINPTPVTTPTPCPVDNEGYEKLQPGAILLHYAKLDLPEVSSAPPVSPSPAQEGFTYAEIDFAKLKPL</sequence>
<evidence type="ECO:0000256" key="2">
    <source>
        <dbReference type="ARBA" id="ARBA00015710"/>
    </source>
</evidence>
<name>A0ABD2WPL6_9HYME</name>
<proteinExistence type="predicted"/>
<dbReference type="GO" id="GO:0007165">
    <property type="term" value="P:signal transduction"/>
    <property type="evidence" value="ECO:0007669"/>
    <property type="project" value="UniProtKB-ARBA"/>
</dbReference>
<dbReference type="SMART" id="SM01244">
    <property type="entry name" value="IRS"/>
    <property type="match status" value="1"/>
</dbReference>
<dbReference type="PANTHER" id="PTHR10614">
    <property type="entry name" value="INSULIN RECEPTOR SUBSTRATE"/>
    <property type="match status" value="1"/>
</dbReference>
<keyword evidence="6" id="KW-0221">Differentiation</keyword>
<keyword evidence="4" id="KW-0341">Growth regulation</keyword>
<dbReference type="Proteomes" id="UP001627154">
    <property type="component" value="Unassembled WGS sequence"/>
</dbReference>
<feature type="region of interest" description="Disordered" evidence="10">
    <location>
        <begin position="1111"/>
        <end position="1149"/>
    </location>
</feature>
<feature type="region of interest" description="Disordered" evidence="10">
    <location>
        <begin position="816"/>
        <end position="838"/>
    </location>
</feature>
<evidence type="ECO:0000256" key="8">
    <source>
        <dbReference type="ARBA" id="ARBA00033282"/>
    </source>
</evidence>
<evidence type="ECO:0000256" key="3">
    <source>
        <dbReference type="ARBA" id="ARBA00022553"/>
    </source>
</evidence>
<feature type="region of interest" description="Disordered" evidence="10">
    <location>
        <begin position="485"/>
        <end position="528"/>
    </location>
</feature>
<comment type="caution">
    <text evidence="13">The sequence shown here is derived from an EMBL/GenBank/DDBJ whole genome shotgun (WGS) entry which is preliminary data.</text>
</comment>
<feature type="region of interest" description="Disordered" evidence="10">
    <location>
        <begin position="549"/>
        <end position="569"/>
    </location>
</feature>
<feature type="region of interest" description="Disordered" evidence="10">
    <location>
        <begin position="229"/>
        <end position="274"/>
    </location>
</feature>
<feature type="compositionally biased region" description="Low complexity" evidence="10">
    <location>
        <begin position="712"/>
        <end position="721"/>
    </location>
</feature>
<organism evidence="13 14">
    <name type="scientific">Trichogramma kaykai</name>
    <dbReference type="NCBI Taxonomy" id="54128"/>
    <lineage>
        <taxon>Eukaryota</taxon>
        <taxon>Metazoa</taxon>
        <taxon>Ecdysozoa</taxon>
        <taxon>Arthropoda</taxon>
        <taxon>Hexapoda</taxon>
        <taxon>Insecta</taxon>
        <taxon>Pterygota</taxon>
        <taxon>Neoptera</taxon>
        <taxon>Endopterygota</taxon>
        <taxon>Hymenoptera</taxon>
        <taxon>Apocrita</taxon>
        <taxon>Proctotrupomorpha</taxon>
        <taxon>Chalcidoidea</taxon>
        <taxon>Trichogrammatidae</taxon>
        <taxon>Trichogramma</taxon>
    </lineage>
</organism>
<feature type="region of interest" description="Disordered" evidence="10">
    <location>
        <begin position="290"/>
        <end position="339"/>
    </location>
</feature>
<dbReference type="InterPro" id="IPR011993">
    <property type="entry name" value="PH-like_dom_sf"/>
</dbReference>
<feature type="domain" description="PH" evidence="11">
    <location>
        <begin position="13"/>
        <end position="114"/>
    </location>
</feature>
<evidence type="ECO:0000256" key="5">
    <source>
        <dbReference type="ARBA" id="ARBA00022737"/>
    </source>
</evidence>
<comment type="function">
    <text evidence="9">Activates phosphatidylinositol 3-kinase when bound to the regulatory p85 subunit. May mediate the control of various cellular processes by insulin-like peptides. When phosphorylated by the insulin receptor binds specifically to various cellular proteins containing SH2 domains. Involved in control of cell proliferation, cell size, and body and organ growth throughout development. Also has a role in a signaling pathway controlling the physiological response required to endure periods of low nutrient conditions. Insulin/insulin-like growth factor (IGF) signaling pathway has a role in regulating aging and is necessary in the ovary for vitellogenic maturation.</text>
</comment>
<evidence type="ECO:0000256" key="1">
    <source>
        <dbReference type="ARBA" id="ARBA00011440"/>
    </source>
</evidence>
<keyword evidence="5" id="KW-0677">Repeat</keyword>
<dbReference type="SMART" id="SM00233">
    <property type="entry name" value="PH"/>
    <property type="match status" value="1"/>
</dbReference>
<evidence type="ECO:0000256" key="7">
    <source>
        <dbReference type="ARBA" id="ARBA00022943"/>
    </source>
</evidence>
<dbReference type="GO" id="GO:0048477">
    <property type="term" value="P:oogenesis"/>
    <property type="evidence" value="ECO:0007669"/>
    <property type="project" value="UniProtKB-KW"/>
</dbReference>
<feature type="compositionally biased region" description="Low complexity" evidence="10">
    <location>
        <begin position="290"/>
        <end position="302"/>
    </location>
</feature>
<evidence type="ECO:0000259" key="12">
    <source>
        <dbReference type="PROSITE" id="PS51064"/>
    </source>
</evidence>